<gene>
    <name evidence="4" type="ORF">J2S35_001845</name>
</gene>
<dbReference type="Pfam" id="PF26035">
    <property type="entry name" value="DUF8010"/>
    <property type="match status" value="1"/>
</dbReference>
<name>A0AAE3YGP9_9MICC</name>
<protein>
    <submittedName>
        <fullName evidence="4">Uncharacterized protein</fullName>
    </submittedName>
</protein>
<evidence type="ECO:0000259" key="2">
    <source>
        <dbReference type="Pfam" id="PF26035"/>
    </source>
</evidence>
<accession>A0AAE3YGP9</accession>
<reference evidence="4" key="1">
    <citation type="submission" date="2023-07" db="EMBL/GenBank/DDBJ databases">
        <title>Sequencing the genomes of 1000 actinobacteria strains.</title>
        <authorList>
            <person name="Klenk H.-P."/>
        </authorList>
    </citation>
    <scope>NUCLEOTIDE SEQUENCE</scope>
    <source>
        <strain evidence="4">DSM 13988</strain>
    </source>
</reference>
<keyword evidence="5" id="KW-1185">Reference proteome</keyword>
<feature type="region of interest" description="Disordered" evidence="1">
    <location>
        <begin position="196"/>
        <end position="224"/>
    </location>
</feature>
<evidence type="ECO:0000313" key="5">
    <source>
        <dbReference type="Proteomes" id="UP001247307"/>
    </source>
</evidence>
<evidence type="ECO:0000313" key="4">
    <source>
        <dbReference type="EMBL" id="MDR6892905.1"/>
    </source>
</evidence>
<dbReference type="Pfam" id="PF26572">
    <property type="entry name" value="DUF8185"/>
    <property type="match status" value="1"/>
</dbReference>
<dbReference type="AlphaFoldDB" id="A0AAE3YGP9"/>
<dbReference type="EMBL" id="JAVDUI010000001">
    <property type="protein sequence ID" value="MDR6892905.1"/>
    <property type="molecule type" value="Genomic_DNA"/>
</dbReference>
<comment type="caution">
    <text evidence="4">The sequence shown here is derived from an EMBL/GenBank/DDBJ whole genome shotgun (WGS) entry which is preliminary data.</text>
</comment>
<feature type="domain" description="DUF8185" evidence="3">
    <location>
        <begin position="119"/>
        <end position="257"/>
    </location>
</feature>
<dbReference type="Proteomes" id="UP001247307">
    <property type="component" value="Unassembled WGS sequence"/>
</dbReference>
<feature type="domain" description="DUF8010" evidence="2">
    <location>
        <begin position="5"/>
        <end position="115"/>
    </location>
</feature>
<proteinExistence type="predicted"/>
<evidence type="ECO:0000259" key="3">
    <source>
        <dbReference type="Pfam" id="PF26572"/>
    </source>
</evidence>
<dbReference type="InterPro" id="IPR058323">
    <property type="entry name" value="DUF8010"/>
</dbReference>
<organism evidence="4 5">
    <name type="scientific">Falsarthrobacter nasiphocae</name>
    <dbReference type="NCBI Taxonomy" id="189863"/>
    <lineage>
        <taxon>Bacteria</taxon>
        <taxon>Bacillati</taxon>
        <taxon>Actinomycetota</taxon>
        <taxon>Actinomycetes</taxon>
        <taxon>Micrococcales</taxon>
        <taxon>Micrococcaceae</taxon>
        <taxon>Falsarthrobacter</taxon>
    </lineage>
</organism>
<sequence>MSAAPRIHLGDAQTASDVATFVRRARAVDDDGARLTVTPLAGDAGARLDVTVPVLTRAGLLDTGPEVFGVRSWSIRSADPVDAVYDHAALLDRLERGDGTEWPVPPSEVHKAWAGQSIPRSGWAEAGVLDGSALREGERAGSQEIADALPSDPGQAMLRQARRAVWGRPESSLGGLPLGVGFAAVRLGFVGRGPEGLEPREGVRPGLGAQPGGAAGADGPQHGQAAAAASLDRVRVFQQGGLVLVAMRFGVVVVRLAGAEAS</sequence>
<evidence type="ECO:0000256" key="1">
    <source>
        <dbReference type="SAM" id="MobiDB-lite"/>
    </source>
</evidence>
<dbReference type="InterPro" id="IPR058498">
    <property type="entry name" value="DUF8185"/>
</dbReference>
<dbReference type="RefSeq" id="WP_309852663.1">
    <property type="nucleotide sequence ID" value="NZ_BAAAIU010000004.1"/>
</dbReference>